<name>A0A2I1K583_9LACT</name>
<dbReference type="AlphaFoldDB" id="A0A2I1K583"/>
<keyword evidence="1" id="KW-0175">Coiled coil</keyword>
<reference evidence="2 3" key="1">
    <citation type="submission" date="2017-12" db="EMBL/GenBank/DDBJ databases">
        <title>Phylogenetic diversity of female urinary microbiome.</title>
        <authorList>
            <person name="Thomas-White K."/>
            <person name="Wolfe A.J."/>
        </authorList>
    </citation>
    <scope>NUCLEOTIDE SEQUENCE [LARGE SCALE GENOMIC DNA]</scope>
    <source>
        <strain evidence="2 3">UMB0898</strain>
    </source>
</reference>
<organism evidence="2 3">
    <name type="scientific">Falseniella ignava</name>
    <dbReference type="NCBI Taxonomy" id="137730"/>
    <lineage>
        <taxon>Bacteria</taxon>
        <taxon>Bacillati</taxon>
        <taxon>Bacillota</taxon>
        <taxon>Bacilli</taxon>
        <taxon>Lactobacillales</taxon>
        <taxon>Aerococcaceae</taxon>
        <taxon>Falseniella</taxon>
    </lineage>
</organism>
<evidence type="ECO:0000313" key="3">
    <source>
        <dbReference type="Proteomes" id="UP000234384"/>
    </source>
</evidence>
<dbReference type="Proteomes" id="UP000234384">
    <property type="component" value="Unassembled WGS sequence"/>
</dbReference>
<comment type="caution">
    <text evidence="2">The sequence shown here is derived from an EMBL/GenBank/DDBJ whole genome shotgun (WGS) entry which is preliminary data.</text>
</comment>
<dbReference type="SUPFAM" id="SSF160527">
    <property type="entry name" value="V-type ATPase subunit E-like"/>
    <property type="match status" value="1"/>
</dbReference>
<gene>
    <name evidence="2" type="ORF">CYJ57_00870</name>
</gene>
<evidence type="ECO:0000313" key="2">
    <source>
        <dbReference type="EMBL" id="PKY90757.1"/>
    </source>
</evidence>
<evidence type="ECO:0008006" key="4">
    <source>
        <dbReference type="Google" id="ProtNLM"/>
    </source>
</evidence>
<dbReference type="OrthoDB" id="2166166at2"/>
<accession>A0A2I1K583</accession>
<sequence length="192" mass="22660">MADLKSLTQSVIGREEAKFDQLFQEYREEQLKELEQKKEQLREENQIERQKVEANRLKQHEIALGSTQLRQRNDMLAIKQNIIQHFITDVKDQLTALSPELIQEFIWNVIKELPSQEGIKLILGSETFYKLDDKFEDFKKAGIEVENEPLKGASGFILEQGNTQYNYLFDNLVNDYREQLQHLVVEKLFNDK</sequence>
<protein>
    <recommendedName>
        <fullName evidence="4">V-type proton ATPase subunit E</fullName>
    </recommendedName>
</protein>
<dbReference type="Gene3D" id="3.30.2320.30">
    <property type="entry name" value="ATP synthase, E subunit, C-terminal"/>
    <property type="match status" value="1"/>
</dbReference>
<dbReference type="EMBL" id="PKHE01000001">
    <property type="protein sequence ID" value="PKY90757.1"/>
    <property type="molecule type" value="Genomic_DNA"/>
</dbReference>
<evidence type="ECO:0000256" key="1">
    <source>
        <dbReference type="SAM" id="Coils"/>
    </source>
</evidence>
<dbReference type="RefSeq" id="WP_101953687.1">
    <property type="nucleotide sequence ID" value="NZ_PKHE01000001.1"/>
</dbReference>
<proteinExistence type="predicted"/>
<feature type="coiled-coil region" evidence="1">
    <location>
        <begin position="24"/>
        <end position="60"/>
    </location>
</feature>
<dbReference type="InterPro" id="IPR038495">
    <property type="entry name" value="ATPase_E_C"/>
</dbReference>